<evidence type="ECO:0000313" key="4">
    <source>
        <dbReference type="Proteomes" id="UP000324897"/>
    </source>
</evidence>
<dbReference type="EMBL" id="RWGY01000013">
    <property type="protein sequence ID" value="TVU25351.1"/>
    <property type="molecule type" value="Genomic_DNA"/>
</dbReference>
<dbReference type="PANTHER" id="PTHR33184">
    <property type="entry name" value="PROTEIN TAPETUM DETERMINANT 1-LIKE-RELATED"/>
    <property type="match status" value="1"/>
</dbReference>
<dbReference type="Pfam" id="PF24068">
    <property type="entry name" value="TPD1_C"/>
    <property type="match status" value="1"/>
</dbReference>
<evidence type="ECO:0000256" key="2">
    <source>
        <dbReference type="SAM" id="SignalP"/>
    </source>
</evidence>
<keyword evidence="4" id="KW-1185">Reference proteome</keyword>
<protein>
    <recommendedName>
        <fullName evidence="5">Late embryogenesis abundant protein LEA-2 subgroup domain-containing protein</fullName>
    </recommendedName>
</protein>
<name>A0A5J9UQ02_9POAL</name>
<sequence>MAAALKIYIVTFFFVAIFLCESNGERCGTSSIQVQTINTGTTVSGGDLVFEVEVKNLCPCAVRNVRLDGGGFASTVDVDPAAFRTDDGNFYLVNSGEPIASMATVNFRYAWDHFFLMTPRSLEIDGQC</sequence>
<dbReference type="Proteomes" id="UP000324897">
    <property type="component" value="Chromosome 2"/>
</dbReference>
<organism evidence="3 4">
    <name type="scientific">Eragrostis curvula</name>
    <name type="common">weeping love grass</name>
    <dbReference type="NCBI Taxonomy" id="38414"/>
    <lineage>
        <taxon>Eukaryota</taxon>
        <taxon>Viridiplantae</taxon>
        <taxon>Streptophyta</taxon>
        <taxon>Embryophyta</taxon>
        <taxon>Tracheophyta</taxon>
        <taxon>Spermatophyta</taxon>
        <taxon>Magnoliopsida</taxon>
        <taxon>Liliopsida</taxon>
        <taxon>Poales</taxon>
        <taxon>Poaceae</taxon>
        <taxon>PACMAD clade</taxon>
        <taxon>Chloridoideae</taxon>
        <taxon>Eragrostideae</taxon>
        <taxon>Eragrostidinae</taxon>
        <taxon>Eragrostis</taxon>
    </lineage>
</organism>
<evidence type="ECO:0000313" key="3">
    <source>
        <dbReference type="EMBL" id="TVU25351.1"/>
    </source>
</evidence>
<comment type="caution">
    <text evidence="3">The sequence shown here is derived from an EMBL/GenBank/DDBJ whole genome shotgun (WGS) entry which is preliminary data.</text>
</comment>
<keyword evidence="1 2" id="KW-0732">Signal</keyword>
<dbReference type="AlphaFoldDB" id="A0A5J9UQ02"/>
<reference evidence="3 4" key="1">
    <citation type="journal article" date="2019" name="Sci. Rep.">
        <title>A high-quality genome of Eragrostis curvula grass provides insights into Poaceae evolution and supports new strategies to enhance forage quality.</title>
        <authorList>
            <person name="Carballo J."/>
            <person name="Santos B.A.C.M."/>
            <person name="Zappacosta D."/>
            <person name="Garbus I."/>
            <person name="Selva J.P."/>
            <person name="Gallo C.A."/>
            <person name="Diaz A."/>
            <person name="Albertini E."/>
            <person name="Caccamo M."/>
            <person name="Echenique V."/>
        </authorList>
    </citation>
    <scope>NUCLEOTIDE SEQUENCE [LARGE SCALE GENOMIC DNA]</scope>
    <source>
        <strain evidence="4">cv. Victoria</strain>
        <tissue evidence="3">Leaf</tissue>
    </source>
</reference>
<accession>A0A5J9UQ02</accession>
<proteinExistence type="predicted"/>
<evidence type="ECO:0000256" key="1">
    <source>
        <dbReference type="ARBA" id="ARBA00022729"/>
    </source>
</evidence>
<dbReference type="InterPro" id="IPR040361">
    <property type="entry name" value="TPD1"/>
</dbReference>
<feature type="chain" id="PRO_5023886422" description="Late embryogenesis abundant protein LEA-2 subgroup domain-containing protein" evidence="2">
    <location>
        <begin position="25"/>
        <end position="128"/>
    </location>
</feature>
<gene>
    <name evidence="3" type="ORF">EJB05_27843</name>
</gene>
<dbReference type="OrthoDB" id="603213at2759"/>
<dbReference type="PANTHER" id="PTHR33184:SF41">
    <property type="entry name" value="EXPANSIN-LIKE EG45 DOMAIN-CONTAINING PROTEIN"/>
    <property type="match status" value="1"/>
</dbReference>
<dbReference type="Gramene" id="TVU25351">
    <property type="protein sequence ID" value="TVU25351"/>
    <property type="gene ID" value="EJB05_27843"/>
</dbReference>
<dbReference type="GO" id="GO:0001709">
    <property type="term" value="P:cell fate determination"/>
    <property type="evidence" value="ECO:0007669"/>
    <property type="project" value="TreeGrafter"/>
</dbReference>
<evidence type="ECO:0008006" key="5">
    <source>
        <dbReference type="Google" id="ProtNLM"/>
    </source>
</evidence>
<feature type="signal peptide" evidence="2">
    <location>
        <begin position="1"/>
        <end position="24"/>
    </location>
</feature>